<name>A0AAU3HZ59_9ACTN</name>
<accession>A0AAU3HZ59</accession>
<dbReference type="EMBL" id="CP109546">
    <property type="protein sequence ID" value="WTZ10721.1"/>
    <property type="molecule type" value="Genomic_DNA"/>
</dbReference>
<evidence type="ECO:0000313" key="1">
    <source>
        <dbReference type="EMBL" id="WTZ10721.1"/>
    </source>
</evidence>
<reference evidence="1" key="1">
    <citation type="submission" date="2022-10" db="EMBL/GenBank/DDBJ databases">
        <title>The complete genomes of actinobacterial strains from the NBC collection.</title>
        <authorList>
            <person name="Joergensen T.S."/>
            <person name="Alvarez Arevalo M."/>
            <person name="Sterndorff E.B."/>
            <person name="Faurdal D."/>
            <person name="Vuksanovic O."/>
            <person name="Mourched A.-S."/>
            <person name="Charusanti P."/>
            <person name="Shaw S."/>
            <person name="Blin K."/>
            <person name="Weber T."/>
        </authorList>
    </citation>
    <scope>NUCLEOTIDE SEQUENCE</scope>
    <source>
        <strain evidence="1">NBC_01393</strain>
    </source>
</reference>
<sequence length="191" mass="21499">MNTDYWAVLADSDREQWGFVPRRTVGPLDFGVDRHEAVTIMAGHGFAAEECEIERWNPQRAQWRVEFRRAESDEHQPAVKCYFIEGVGLTCVLVDGLRGPQVTCEGIRLIGRVPSELDAELEAGAVERDLSWWYCPTGYVCWADSSFERGAQLAGDTILSWASFGNPGELAHGSWDIAPAEVRHHGWSAWY</sequence>
<proteinExistence type="predicted"/>
<gene>
    <name evidence="1" type="ORF">OG699_23735</name>
</gene>
<protein>
    <submittedName>
        <fullName evidence="1">Uncharacterized protein</fullName>
    </submittedName>
</protein>
<dbReference type="AlphaFoldDB" id="A0AAU3HZ59"/>
<organism evidence="1">
    <name type="scientific">Streptomyces sp. NBC_01393</name>
    <dbReference type="NCBI Taxonomy" id="2903851"/>
    <lineage>
        <taxon>Bacteria</taxon>
        <taxon>Bacillati</taxon>
        <taxon>Actinomycetota</taxon>
        <taxon>Actinomycetes</taxon>
        <taxon>Kitasatosporales</taxon>
        <taxon>Streptomycetaceae</taxon>
        <taxon>Streptomyces</taxon>
    </lineage>
</organism>